<feature type="domain" description="Biotin protein ligase C-terminal" evidence="2">
    <location>
        <begin position="228"/>
        <end position="273"/>
    </location>
</feature>
<comment type="caution">
    <text evidence="4">The sequence shown here is derived from an EMBL/GenBank/DDBJ whole genome shotgun (WGS) entry which is preliminary data.</text>
</comment>
<organism evidence="4 5">
    <name type="scientific">Halobacterium litoreum</name>
    <dbReference type="NCBI Taxonomy" id="2039234"/>
    <lineage>
        <taxon>Archaea</taxon>
        <taxon>Methanobacteriati</taxon>
        <taxon>Methanobacteriota</taxon>
        <taxon>Stenosarchaea group</taxon>
        <taxon>Halobacteria</taxon>
        <taxon>Halobacteriales</taxon>
        <taxon>Halobacteriaceae</taxon>
        <taxon>Halobacterium</taxon>
    </lineage>
</organism>
<protein>
    <submittedName>
        <fullName evidence="4">Biotin--[acetyl-CoA-carboxylase] ligase</fullName>
        <ecNumber evidence="4">6.3.4.15</ecNumber>
    </submittedName>
</protein>
<keyword evidence="1 4" id="KW-0436">Ligase</keyword>
<dbReference type="SUPFAM" id="SSF55681">
    <property type="entry name" value="Class II aaRS and biotin synthetases"/>
    <property type="match status" value="1"/>
</dbReference>
<sequence>MPIDPDELRERVDAPLVHRESCPSTNDVARAEGRDGAAHGTFVVADEQTAGRGRTGNVWASPPGGVWSSTLVRPAFDARHVGRLTFAGGLAAAETAEAFGADARLKWPNDVVVESDGERAKLCGVLTEAVVDEVPIAGKPVDDVLPGTDPADADLSFAVLGVGVNANPAPDDLDVDRPVTTLRNEVGDVDETEVAATLHDRLLDWSSRVESDAGFEAAVDAWRDRSATLGERVRVQRRNGDDVIGDAVAVTDRGALVVDTGGSRVEVTEGECARLRRA</sequence>
<evidence type="ECO:0000259" key="3">
    <source>
        <dbReference type="Pfam" id="PF03099"/>
    </source>
</evidence>
<dbReference type="Gene3D" id="3.30.930.10">
    <property type="entry name" value="Bira Bifunctional Protein, Domain 2"/>
    <property type="match status" value="1"/>
</dbReference>
<evidence type="ECO:0000256" key="1">
    <source>
        <dbReference type="ARBA" id="ARBA00022598"/>
    </source>
</evidence>
<dbReference type="Gene3D" id="2.30.30.100">
    <property type="match status" value="1"/>
</dbReference>
<dbReference type="PANTHER" id="PTHR12835:SF5">
    <property type="entry name" value="BIOTIN--PROTEIN LIGASE"/>
    <property type="match status" value="1"/>
</dbReference>
<evidence type="ECO:0000313" key="5">
    <source>
        <dbReference type="Proteomes" id="UP001595660"/>
    </source>
</evidence>
<dbReference type="Pfam" id="PF03099">
    <property type="entry name" value="BPL_LplA_LipB"/>
    <property type="match status" value="1"/>
</dbReference>
<dbReference type="NCBIfam" id="TIGR00121">
    <property type="entry name" value="birA_ligase"/>
    <property type="match status" value="1"/>
</dbReference>
<dbReference type="RefSeq" id="WP_232569757.1">
    <property type="nucleotide sequence ID" value="NZ_CP089466.1"/>
</dbReference>
<name>A0ABD5NI51_9EURY</name>
<dbReference type="InterPro" id="IPR045864">
    <property type="entry name" value="aa-tRNA-synth_II/BPL/LPL"/>
</dbReference>
<dbReference type="InterPro" id="IPR004143">
    <property type="entry name" value="BPL_LPL_catalytic"/>
</dbReference>
<proteinExistence type="predicted"/>
<dbReference type="CDD" id="cd16442">
    <property type="entry name" value="BPL"/>
    <property type="match status" value="1"/>
</dbReference>
<evidence type="ECO:0000313" key="4">
    <source>
        <dbReference type="EMBL" id="MFC3478799.1"/>
    </source>
</evidence>
<dbReference type="Proteomes" id="UP001595660">
    <property type="component" value="Unassembled WGS sequence"/>
</dbReference>
<keyword evidence="5" id="KW-1185">Reference proteome</keyword>
<dbReference type="EMBL" id="JBHRWN010000002">
    <property type="protein sequence ID" value="MFC3478799.1"/>
    <property type="molecule type" value="Genomic_DNA"/>
</dbReference>
<dbReference type="GO" id="GO:0004077">
    <property type="term" value="F:biotin--[biotin carboxyl-carrier protein] ligase activity"/>
    <property type="evidence" value="ECO:0007669"/>
    <property type="project" value="UniProtKB-EC"/>
</dbReference>
<gene>
    <name evidence="4" type="ORF">ACFOKC_13800</name>
</gene>
<dbReference type="AlphaFoldDB" id="A0ABD5NI51"/>
<dbReference type="InterPro" id="IPR004408">
    <property type="entry name" value="Biotin_CoA_COase_ligase"/>
</dbReference>
<dbReference type="EC" id="6.3.4.15" evidence="4"/>
<dbReference type="InterPro" id="IPR003142">
    <property type="entry name" value="BPL_C"/>
</dbReference>
<dbReference type="PANTHER" id="PTHR12835">
    <property type="entry name" value="BIOTIN PROTEIN LIGASE"/>
    <property type="match status" value="1"/>
</dbReference>
<feature type="domain" description="BPL/LPL catalytic" evidence="3">
    <location>
        <begin position="24"/>
        <end position="130"/>
    </location>
</feature>
<reference evidence="4 5" key="1">
    <citation type="journal article" date="2019" name="Int. J. Syst. Evol. Microbiol.">
        <title>The Global Catalogue of Microorganisms (GCM) 10K type strain sequencing project: providing services to taxonomists for standard genome sequencing and annotation.</title>
        <authorList>
            <consortium name="The Broad Institute Genomics Platform"/>
            <consortium name="The Broad Institute Genome Sequencing Center for Infectious Disease"/>
            <person name="Wu L."/>
            <person name="Ma J."/>
        </authorList>
    </citation>
    <scope>NUCLEOTIDE SEQUENCE [LARGE SCALE GENOMIC DNA]</scope>
    <source>
        <strain evidence="4 5">CGMCC 1.12562</strain>
    </source>
</reference>
<accession>A0ABD5NI51</accession>
<dbReference type="Pfam" id="PF02237">
    <property type="entry name" value="BPL_C"/>
    <property type="match status" value="1"/>
</dbReference>
<dbReference type="GeneID" id="69118186"/>
<evidence type="ECO:0000259" key="2">
    <source>
        <dbReference type="Pfam" id="PF02237"/>
    </source>
</evidence>